<dbReference type="Pfam" id="PF22692">
    <property type="entry name" value="LlgE_F_G_D1"/>
    <property type="match status" value="1"/>
</dbReference>
<proteinExistence type="inferred from homology"/>
<evidence type="ECO:0000259" key="9">
    <source>
        <dbReference type="Pfam" id="PF22692"/>
    </source>
</evidence>
<evidence type="ECO:0000313" key="10">
    <source>
        <dbReference type="EMBL" id="TDK30547.1"/>
    </source>
</evidence>
<dbReference type="PANTHER" id="PTHR30435">
    <property type="entry name" value="FLAGELLAR PROTEIN"/>
    <property type="match status" value="1"/>
</dbReference>
<dbReference type="InterPro" id="IPR001444">
    <property type="entry name" value="Flag_bb_rod_N"/>
</dbReference>
<comment type="subcellular location">
    <subcellularLocation>
        <location evidence="1 6">Bacterial flagellum basal body</location>
    </subcellularLocation>
</comment>
<evidence type="ECO:0000256" key="1">
    <source>
        <dbReference type="ARBA" id="ARBA00004117"/>
    </source>
</evidence>
<keyword evidence="3 6" id="KW-0975">Bacterial flagellum</keyword>
<evidence type="ECO:0000259" key="7">
    <source>
        <dbReference type="Pfam" id="PF00460"/>
    </source>
</evidence>
<evidence type="ECO:0000256" key="2">
    <source>
        <dbReference type="ARBA" id="ARBA00009677"/>
    </source>
</evidence>
<dbReference type="Pfam" id="PF00460">
    <property type="entry name" value="Flg_bb_rod"/>
    <property type="match status" value="1"/>
</dbReference>
<dbReference type="InterPro" id="IPR010930">
    <property type="entry name" value="Flg_bb/hook_C_dom"/>
</dbReference>
<keyword evidence="10" id="KW-0966">Cell projection</keyword>
<dbReference type="InterPro" id="IPR037925">
    <property type="entry name" value="FlgE/F/G-like"/>
</dbReference>
<dbReference type="NCBIfam" id="NF009280">
    <property type="entry name" value="PRK12640.1"/>
    <property type="match status" value="1"/>
</dbReference>
<name>A0A4R5U7U8_9GAMM</name>
<dbReference type="OrthoDB" id="9804559at2"/>
<dbReference type="GO" id="GO:0071978">
    <property type="term" value="P:bacterial-type flagellum-dependent swarming motility"/>
    <property type="evidence" value="ECO:0007669"/>
    <property type="project" value="TreeGrafter"/>
</dbReference>
<evidence type="ECO:0000256" key="4">
    <source>
        <dbReference type="ARBA" id="ARBA00038560"/>
    </source>
</evidence>
<dbReference type="RefSeq" id="WP_133393640.1">
    <property type="nucleotide sequence ID" value="NZ_SMTG01000004.1"/>
</dbReference>
<dbReference type="Pfam" id="PF06429">
    <property type="entry name" value="Flg_bbr_C"/>
    <property type="match status" value="1"/>
</dbReference>
<evidence type="ECO:0000256" key="3">
    <source>
        <dbReference type="ARBA" id="ARBA00023143"/>
    </source>
</evidence>
<accession>A0A4R5U7U8</accession>
<evidence type="ECO:0000256" key="5">
    <source>
        <dbReference type="ARBA" id="ARBA00040228"/>
    </source>
</evidence>
<dbReference type="Proteomes" id="UP000295543">
    <property type="component" value="Unassembled WGS sequence"/>
</dbReference>
<reference evidence="10 11" key="1">
    <citation type="submission" date="2019-03" db="EMBL/GenBank/DDBJ databases">
        <title>Luteimonas zhaokaii sp.nov., isolated from the rectal contents of Plateau pika in Yushu, Qinghai Province, China.</title>
        <authorList>
            <person name="Zhang G."/>
        </authorList>
    </citation>
    <scope>NUCLEOTIDE SEQUENCE [LARGE SCALE GENOMIC DNA]</scope>
    <source>
        <strain evidence="10 11">THG-MD21</strain>
    </source>
</reference>
<dbReference type="InterPro" id="IPR020013">
    <property type="entry name" value="Flagellar_FlgE/F/G"/>
</dbReference>
<comment type="similarity">
    <text evidence="2 6">Belongs to the flagella basal body rod proteins family.</text>
</comment>
<comment type="caution">
    <text evidence="10">The sequence shown here is derived from an EMBL/GenBank/DDBJ whole genome shotgun (WGS) entry which is preliminary data.</text>
</comment>
<keyword evidence="10" id="KW-0969">Cilium</keyword>
<dbReference type="PANTHER" id="PTHR30435:SF18">
    <property type="entry name" value="FLAGELLAR BASAL-BODY ROD PROTEIN FLGF"/>
    <property type="match status" value="1"/>
</dbReference>
<dbReference type="EMBL" id="SMTG01000004">
    <property type="protein sequence ID" value="TDK30547.1"/>
    <property type="molecule type" value="Genomic_DNA"/>
</dbReference>
<evidence type="ECO:0000313" key="11">
    <source>
        <dbReference type="Proteomes" id="UP000295543"/>
    </source>
</evidence>
<dbReference type="AlphaFoldDB" id="A0A4R5U7U8"/>
<organism evidence="10 11">
    <name type="scientific">Luteimonas terrae</name>
    <dbReference type="NCBI Taxonomy" id="1530191"/>
    <lineage>
        <taxon>Bacteria</taxon>
        <taxon>Pseudomonadati</taxon>
        <taxon>Pseudomonadota</taxon>
        <taxon>Gammaproteobacteria</taxon>
        <taxon>Lysobacterales</taxon>
        <taxon>Lysobacteraceae</taxon>
        <taxon>Luteimonas</taxon>
    </lineage>
</organism>
<feature type="domain" description="Flagellar basal body rod protein N-terminal" evidence="7">
    <location>
        <begin position="5"/>
        <end position="35"/>
    </location>
</feature>
<keyword evidence="11" id="KW-1185">Reference proteome</keyword>
<protein>
    <recommendedName>
        <fullName evidence="5 6">Flagellar basal-body rod protein FlgF</fullName>
    </recommendedName>
</protein>
<feature type="domain" description="Flagellar basal-body/hook protein C-terminal" evidence="8">
    <location>
        <begin position="199"/>
        <end position="244"/>
    </location>
</feature>
<gene>
    <name evidence="10" type="ORF">E2F49_09225</name>
</gene>
<dbReference type="NCBIfam" id="TIGR03506">
    <property type="entry name" value="FlgEFG_subfam"/>
    <property type="match status" value="1"/>
</dbReference>
<keyword evidence="10" id="KW-0282">Flagellum</keyword>
<evidence type="ECO:0000259" key="8">
    <source>
        <dbReference type="Pfam" id="PF06429"/>
    </source>
</evidence>
<comment type="subunit">
    <text evidence="4 6">The basal body constitutes a major portion of the flagellar organelle and consists of five rings (E,L,P,S, and M) mounted on a central rod. The rod consists of about 26 subunits of FlgG in the distal portion, and FlgB, FlgC and FlgF are thought to build up the proximal portion of the rod with about 6 subunits each.</text>
</comment>
<dbReference type="GO" id="GO:0030694">
    <property type="term" value="C:bacterial-type flagellum basal body, rod"/>
    <property type="evidence" value="ECO:0007669"/>
    <property type="project" value="UniProtKB-UniRule"/>
</dbReference>
<evidence type="ECO:0000256" key="6">
    <source>
        <dbReference type="RuleBase" id="RU362116"/>
    </source>
</evidence>
<feature type="domain" description="Flagellar hook protein FlgE/F/G-like D1" evidence="9">
    <location>
        <begin position="82"/>
        <end position="147"/>
    </location>
</feature>
<dbReference type="InterPro" id="IPR053967">
    <property type="entry name" value="LlgE_F_G-like_D1"/>
</dbReference>
<sequence length="248" mass="25301">MDKALYIAMTGASATLRAQANVAHNLANVDTVGFRATLSATTAMPVTGDGLSSRVATAERVVGVSNATGALSTTGNVLDVALNADRWFAVQDPQGGTAYTRAGDLRVSQNGLLTTGSGLQLLDAGGAPMAIPPNDGLEIGADGTVSVIPQGSPRSSMTQIGRLQVVETTTADLTRGEDSLLRANPARPAPLPAAGAVLQTGVLESSNVDATGALVSMIELSRQFEMQVRVLQAGDESARSANSLLSSR</sequence>
<dbReference type="SUPFAM" id="SSF117143">
    <property type="entry name" value="Flagellar hook protein flgE"/>
    <property type="match status" value="1"/>
</dbReference>